<dbReference type="Proteomes" id="UP000095283">
    <property type="component" value="Unplaced"/>
</dbReference>
<evidence type="ECO:0000313" key="1">
    <source>
        <dbReference type="Proteomes" id="UP000095283"/>
    </source>
</evidence>
<evidence type="ECO:0000313" key="2">
    <source>
        <dbReference type="WBParaSite" id="Hba_01165"/>
    </source>
</evidence>
<proteinExistence type="predicted"/>
<organism evidence="1 2">
    <name type="scientific">Heterorhabditis bacteriophora</name>
    <name type="common">Entomopathogenic nematode worm</name>
    <dbReference type="NCBI Taxonomy" id="37862"/>
    <lineage>
        <taxon>Eukaryota</taxon>
        <taxon>Metazoa</taxon>
        <taxon>Ecdysozoa</taxon>
        <taxon>Nematoda</taxon>
        <taxon>Chromadorea</taxon>
        <taxon>Rhabditida</taxon>
        <taxon>Rhabditina</taxon>
        <taxon>Rhabditomorpha</taxon>
        <taxon>Strongyloidea</taxon>
        <taxon>Heterorhabditidae</taxon>
        <taxon>Heterorhabditis</taxon>
    </lineage>
</organism>
<accession>A0A1I7W936</accession>
<sequence length="62" mass="7305">MPDIIMGLKITNIRKTIYTVRFKMIAHFVFLPFFCSLCWDVRALKISSLNFIAFHKKLPLLC</sequence>
<dbReference type="AlphaFoldDB" id="A0A1I7W936"/>
<keyword evidence="1" id="KW-1185">Reference proteome</keyword>
<dbReference type="WBParaSite" id="Hba_01165">
    <property type="protein sequence ID" value="Hba_01165"/>
    <property type="gene ID" value="Hba_01165"/>
</dbReference>
<protein>
    <submittedName>
        <fullName evidence="2">Uncharacterized protein</fullName>
    </submittedName>
</protein>
<name>A0A1I7W936_HETBA</name>
<reference evidence="2" key="1">
    <citation type="submission" date="2016-11" db="UniProtKB">
        <authorList>
            <consortium name="WormBaseParasite"/>
        </authorList>
    </citation>
    <scope>IDENTIFICATION</scope>
</reference>